<dbReference type="Proteomes" id="UP001054889">
    <property type="component" value="Unassembled WGS sequence"/>
</dbReference>
<organism evidence="10 11">
    <name type="scientific">Eleusine coracana subsp. coracana</name>
    <dbReference type="NCBI Taxonomy" id="191504"/>
    <lineage>
        <taxon>Eukaryota</taxon>
        <taxon>Viridiplantae</taxon>
        <taxon>Streptophyta</taxon>
        <taxon>Embryophyta</taxon>
        <taxon>Tracheophyta</taxon>
        <taxon>Spermatophyta</taxon>
        <taxon>Magnoliopsida</taxon>
        <taxon>Liliopsida</taxon>
        <taxon>Poales</taxon>
        <taxon>Poaceae</taxon>
        <taxon>PACMAD clade</taxon>
        <taxon>Chloridoideae</taxon>
        <taxon>Cynodonteae</taxon>
        <taxon>Eleusininae</taxon>
        <taxon>Eleusine</taxon>
    </lineage>
</organism>
<evidence type="ECO:0000256" key="4">
    <source>
        <dbReference type="ARBA" id="ARBA00022478"/>
    </source>
</evidence>
<dbReference type="GO" id="GO:0003697">
    <property type="term" value="F:single-stranded DNA binding"/>
    <property type="evidence" value="ECO:0007669"/>
    <property type="project" value="UniProtKB-UniRule"/>
</dbReference>
<evidence type="ECO:0000256" key="2">
    <source>
        <dbReference type="ARBA" id="ARBA00011206"/>
    </source>
</evidence>
<reference evidence="10" key="2">
    <citation type="submission" date="2021-12" db="EMBL/GenBank/DDBJ databases">
        <title>Resequencing data analysis of finger millet.</title>
        <authorList>
            <person name="Hatakeyama M."/>
            <person name="Aluri S."/>
            <person name="Balachadran M.T."/>
            <person name="Sivarajan S.R."/>
            <person name="Poveda L."/>
            <person name="Shimizu-Inatsugi R."/>
            <person name="Schlapbach R."/>
            <person name="Sreeman S.M."/>
            <person name="Shimizu K.K."/>
        </authorList>
    </citation>
    <scope>NUCLEOTIDE SEQUENCE</scope>
</reference>
<comment type="subcellular location">
    <subcellularLocation>
        <location evidence="1 7">Nucleus</location>
    </subcellularLocation>
</comment>
<sequence>MKNISLAQTIEEVLSLEQKVVYTAVLSDAERFSEIPYFMVDSSNANDSHHQSVAGSKLFCVFEGKNHLLIVLTVVFQRKHESLEVDEENTIIAENEVLWRANFEKLIFCLKKKFCAERKKAKLKLDTHFIWEAFLEANVTNKDKKSDLNKLVETCRNDEIESLVKKKYGQEAYVIFRLLVKHGCPIETDQITDMTILDKQNVHRTLYKLWQDEYIDLERVSGGTGNIYYYVWRIKSTLQEKFIDHLYHAALNLRQMVNNMVELQLEVSTEGSQT</sequence>
<evidence type="ECO:0000256" key="5">
    <source>
        <dbReference type="ARBA" id="ARBA00023163"/>
    </source>
</evidence>
<evidence type="ECO:0000256" key="6">
    <source>
        <dbReference type="ARBA" id="ARBA00023242"/>
    </source>
</evidence>
<dbReference type="FunFam" id="1.10.10.10:FF:000420">
    <property type="entry name" value="RNA polymerase III subunit, putative"/>
    <property type="match status" value="1"/>
</dbReference>
<name>A0AAV5C606_ELECO</name>
<dbReference type="InterPro" id="IPR036388">
    <property type="entry name" value="WH-like_DNA-bd_sf"/>
</dbReference>
<dbReference type="Gene3D" id="1.10.10.10">
    <property type="entry name" value="Winged helix-like DNA-binding domain superfamily/Winged helix DNA-binding domain"/>
    <property type="match status" value="1"/>
</dbReference>
<evidence type="ECO:0000256" key="1">
    <source>
        <dbReference type="ARBA" id="ARBA00004123"/>
    </source>
</evidence>
<keyword evidence="11" id="KW-1185">Reference proteome</keyword>
<protein>
    <recommendedName>
        <fullName evidence="3 7">DNA-directed RNA polymerase III subunit RPC3</fullName>
        <shortName evidence="7">RNA polymerase III subunit C3</shortName>
    </recommendedName>
</protein>
<dbReference type="GO" id="GO:0006351">
    <property type="term" value="P:DNA-templated transcription"/>
    <property type="evidence" value="ECO:0007669"/>
    <property type="project" value="InterPro"/>
</dbReference>
<gene>
    <name evidence="10" type="primary">ga10137</name>
    <name evidence="10" type="ORF">PR202_ga10137</name>
</gene>
<comment type="similarity">
    <text evidence="7">Belongs to the eukaryotic RPC3/POLR3C RNA polymerase subunit family.</text>
</comment>
<dbReference type="SUPFAM" id="SSF46785">
    <property type="entry name" value="Winged helix' DNA-binding domain"/>
    <property type="match status" value="1"/>
</dbReference>
<comment type="caution">
    <text evidence="10">The sequence shown here is derived from an EMBL/GenBank/DDBJ whole genome shotgun (WGS) entry which is preliminary data.</text>
</comment>
<dbReference type="InterPro" id="IPR008806">
    <property type="entry name" value="RNA_pol_III_Rpc82_C"/>
</dbReference>
<dbReference type="GO" id="GO:0005666">
    <property type="term" value="C:RNA polymerase III complex"/>
    <property type="evidence" value="ECO:0007669"/>
    <property type="project" value="UniProtKB-UniRule"/>
</dbReference>
<evidence type="ECO:0000259" key="9">
    <source>
        <dbReference type="Pfam" id="PF22536"/>
    </source>
</evidence>
<proteinExistence type="inferred from homology"/>
<comment type="function">
    <text evidence="7">DNA-dependent RNA polymerase catalyzes the transcription of DNA into RNA using the four ribonucleoside triphosphates as substrates. Specific core component of RNA polymerase III which synthesizes small RNAs, such as 5S rRNA and tRNAs.</text>
</comment>
<dbReference type="PANTHER" id="PTHR12949:SF0">
    <property type="entry name" value="DNA-DIRECTED RNA POLYMERASE III SUBUNIT RPC3"/>
    <property type="match status" value="1"/>
</dbReference>
<dbReference type="Pfam" id="PF05645">
    <property type="entry name" value="RNA_pol_Rpc82"/>
    <property type="match status" value="1"/>
</dbReference>
<evidence type="ECO:0000256" key="7">
    <source>
        <dbReference type="RuleBase" id="RU367076"/>
    </source>
</evidence>
<evidence type="ECO:0000259" key="8">
    <source>
        <dbReference type="Pfam" id="PF05645"/>
    </source>
</evidence>
<dbReference type="Pfam" id="PF22536">
    <property type="entry name" value="WHD_POLR3C"/>
    <property type="match status" value="1"/>
</dbReference>
<dbReference type="PANTHER" id="PTHR12949">
    <property type="entry name" value="RNA POLYMERASE III DNA DIRECTED -RELATED"/>
    <property type="match status" value="1"/>
</dbReference>
<evidence type="ECO:0000256" key="3">
    <source>
        <dbReference type="ARBA" id="ARBA00016689"/>
    </source>
</evidence>
<reference evidence="10" key="1">
    <citation type="journal article" date="2018" name="DNA Res.">
        <title>Multiple hybrid de novo genome assembly of finger millet, an orphan allotetraploid crop.</title>
        <authorList>
            <person name="Hatakeyama M."/>
            <person name="Aluri S."/>
            <person name="Balachadran M.T."/>
            <person name="Sivarajan S.R."/>
            <person name="Patrignani A."/>
            <person name="Gruter S."/>
            <person name="Poveda L."/>
            <person name="Shimizu-Inatsugi R."/>
            <person name="Baeten J."/>
            <person name="Francoijs K.J."/>
            <person name="Nataraja K.N."/>
            <person name="Reddy Y.A.N."/>
            <person name="Phadnis S."/>
            <person name="Ravikumar R.L."/>
            <person name="Schlapbach R."/>
            <person name="Sreeman S.M."/>
            <person name="Shimizu K.K."/>
        </authorList>
    </citation>
    <scope>NUCLEOTIDE SEQUENCE</scope>
</reference>
<dbReference type="EMBL" id="BQKI01000004">
    <property type="protein sequence ID" value="GJM93572.1"/>
    <property type="molecule type" value="Genomic_DNA"/>
</dbReference>
<dbReference type="InterPro" id="IPR039748">
    <property type="entry name" value="RPC3"/>
</dbReference>
<keyword evidence="4 7" id="KW-0240">DNA-directed RNA polymerase</keyword>
<feature type="domain" description="RNA polymerase III Rpc82 C -terminal" evidence="8">
    <location>
        <begin position="15"/>
        <end position="146"/>
    </location>
</feature>
<keyword evidence="5 7" id="KW-0804">Transcription</keyword>
<dbReference type="InterPro" id="IPR036390">
    <property type="entry name" value="WH_DNA-bd_sf"/>
</dbReference>
<comment type="subunit">
    <text evidence="2 7">Component of the RNA polymerase III (Pol III) complex consisting of 17 subunits.</text>
</comment>
<evidence type="ECO:0000313" key="11">
    <source>
        <dbReference type="Proteomes" id="UP001054889"/>
    </source>
</evidence>
<dbReference type="AlphaFoldDB" id="A0AAV5C606"/>
<feature type="domain" description="DNA-directed RNA polymerase III subunit RPC3 winged-helix" evidence="9">
    <location>
        <begin position="160"/>
        <end position="221"/>
    </location>
</feature>
<dbReference type="InterPro" id="IPR055207">
    <property type="entry name" value="POLR3C_WHD"/>
</dbReference>
<evidence type="ECO:0000313" key="10">
    <source>
        <dbReference type="EMBL" id="GJM93572.1"/>
    </source>
</evidence>
<keyword evidence="6 7" id="KW-0539">Nucleus</keyword>
<accession>A0AAV5C606</accession>